<name>A0A8T0HQ38_CERPU</name>
<dbReference type="AlphaFoldDB" id="A0A8T0HQ38"/>
<organism evidence="1 2">
    <name type="scientific">Ceratodon purpureus</name>
    <name type="common">Fire moss</name>
    <name type="synonym">Dicranum purpureum</name>
    <dbReference type="NCBI Taxonomy" id="3225"/>
    <lineage>
        <taxon>Eukaryota</taxon>
        <taxon>Viridiplantae</taxon>
        <taxon>Streptophyta</taxon>
        <taxon>Embryophyta</taxon>
        <taxon>Bryophyta</taxon>
        <taxon>Bryophytina</taxon>
        <taxon>Bryopsida</taxon>
        <taxon>Dicranidae</taxon>
        <taxon>Pseudoditrichales</taxon>
        <taxon>Ditrichaceae</taxon>
        <taxon>Ceratodon</taxon>
    </lineage>
</organism>
<feature type="non-terminal residue" evidence="1">
    <location>
        <position position="1"/>
    </location>
</feature>
<proteinExistence type="predicted"/>
<sequence>SIGRILEVCDLQTTRGDQVIWVREERLRHSYAKAKYTPSQIFVHAPWPMEAGCHVPPLKEFWRGMQSSSRARKRVPNETIPF</sequence>
<dbReference type="Proteomes" id="UP000822688">
    <property type="component" value="Chromosome V"/>
</dbReference>
<gene>
    <name evidence="1" type="ORF">KC19_VG118200</name>
</gene>
<accession>A0A8T0HQ38</accession>
<evidence type="ECO:0000313" key="1">
    <source>
        <dbReference type="EMBL" id="KAG0572698.1"/>
    </source>
</evidence>
<protein>
    <submittedName>
        <fullName evidence="1">Uncharacterized protein</fullName>
    </submittedName>
</protein>
<evidence type="ECO:0000313" key="2">
    <source>
        <dbReference type="Proteomes" id="UP000822688"/>
    </source>
</evidence>
<dbReference type="EMBL" id="CM026426">
    <property type="protein sequence ID" value="KAG0572698.1"/>
    <property type="molecule type" value="Genomic_DNA"/>
</dbReference>
<reference evidence="1" key="1">
    <citation type="submission" date="2020-06" db="EMBL/GenBank/DDBJ databases">
        <title>WGS assembly of Ceratodon purpureus strain R40.</title>
        <authorList>
            <person name="Carey S.B."/>
            <person name="Jenkins J."/>
            <person name="Shu S."/>
            <person name="Lovell J.T."/>
            <person name="Sreedasyam A."/>
            <person name="Maumus F."/>
            <person name="Tiley G.P."/>
            <person name="Fernandez-Pozo N."/>
            <person name="Barry K."/>
            <person name="Chen C."/>
            <person name="Wang M."/>
            <person name="Lipzen A."/>
            <person name="Daum C."/>
            <person name="Saski C.A."/>
            <person name="Payton A.C."/>
            <person name="Mcbreen J.C."/>
            <person name="Conrad R.E."/>
            <person name="Kollar L.M."/>
            <person name="Olsson S."/>
            <person name="Huttunen S."/>
            <person name="Landis J.B."/>
            <person name="Wickett N.J."/>
            <person name="Johnson M.G."/>
            <person name="Rensing S.A."/>
            <person name="Grimwood J."/>
            <person name="Schmutz J."/>
            <person name="Mcdaniel S.F."/>
        </authorList>
    </citation>
    <scope>NUCLEOTIDE SEQUENCE</scope>
    <source>
        <strain evidence="1">R40</strain>
    </source>
</reference>
<keyword evidence="2" id="KW-1185">Reference proteome</keyword>
<comment type="caution">
    <text evidence="1">The sequence shown here is derived from an EMBL/GenBank/DDBJ whole genome shotgun (WGS) entry which is preliminary data.</text>
</comment>